<dbReference type="Proteomes" id="UP000266861">
    <property type="component" value="Unassembled WGS sequence"/>
</dbReference>
<protein>
    <submittedName>
        <fullName evidence="2">Uncharacterized protein</fullName>
    </submittedName>
</protein>
<reference evidence="2 3" key="1">
    <citation type="submission" date="2018-08" db="EMBL/GenBank/DDBJ databases">
        <title>Genome and evolution of the arbuscular mycorrhizal fungus Diversispora epigaea (formerly Glomus versiforme) and its bacterial endosymbionts.</title>
        <authorList>
            <person name="Sun X."/>
            <person name="Fei Z."/>
            <person name="Harrison M."/>
        </authorList>
    </citation>
    <scope>NUCLEOTIDE SEQUENCE [LARGE SCALE GENOMIC DNA]</scope>
    <source>
        <strain evidence="2 3">IT104</strain>
    </source>
</reference>
<evidence type="ECO:0000313" key="3">
    <source>
        <dbReference type="Proteomes" id="UP000266861"/>
    </source>
</evidence>
<keyword evidence="1" id="KW-0812">Transmembrane</keyword>
<organism evidence="2 3">
    <name type="scientific">Diversispora epigaea</name>
    <dbReference type="NCBI Taxonomy" id="1348612"/>
    <lineage>
        <taxon>Eukaryota</taxon>
        <taxon>Fungi</taxon>
        <taxon>Fungi incertae sedis</taxon>
        <taxon>Mucoromycota</taxon>
        <taxon>Glomeromycotina</taxon>
        <taxon>Glomeromycetes</taxon>
        <taxon>Diversisporales</taxon>
        <taxon>Diversisporaceae</taxon>
        <taxon>Diversispora</taxon>
    </lineage>
</organism>
<keyword evidence="1" id="KW-1133">Transmembrane helix</keyword>
<evidence type="ECO:0000256" key="1">
    <source>
        <dbReference type="SAM" id="Phobius"/>
    </source>
</evidence>
<name>A0A397J8U1_9GLOM</name>
<sequence>MILSVKNYYFFFVHHRLFLCCVVYLNLCSGFLYIYIYLHSKLYSSTTFLSITINCNKILIFNQRQTFTTN</sequence>
<dbReference type="AlphaFoldDB" id="A0A397J8U1"/>
<gene>
    <name evidence="2" type="ORF">Glove_92g39</name>
</gene>
<comment type="caution">
    <text evidence="2">The sequence shown here is derived from an EMBL/GenBank/DDBJ whole genome shotgun (WGS) entry which is preliminary data.</text>
</comment>
<feature type="transmembrane region" description="Helical" evidence="1">
    <location>
        <begin position="16"/>
        <end position="38"/>
    </location>
</feature>
<keyword evidence="1" id="KW-0472">Membrane</keyword>
<dbReference type="EMBL" id="PQFF01000088">
    <property type="protein sequence ID" value="RHZ83462.1"/>
    <property type="molecule type" value="Genomic_DNA"/>
</dbReference>
<accession>A0A397J8U1</accession>
<evidence type="ECO:0000313" key="2">
    <source>
        <dbReference type="EMBL" id="RHZ83462.1"/>
    </source>
</evidence>
<proteinExistence type="predicted"/>
<keyword evidence="3" id="KW-1185">Reference proteome</keyword>